<dbReference type="InterPro" id="IPR000175">
    <property type="entry name" value="Na/ntran_symport"/>
</dbReference>
<feature type="transmembrane region" description="Helical" evidence="16">
    <location>
        <begin position="436"/>
        <end position="460"/>
    </location>
</feature>
<keyword evidence="4 15" id="KW-0812">Transmembrane</keyword>
<evidence type="ECO:0000256" key="12">
    <source>
        <dbReference type="ARBA" id="ARBA00023201"/>
    </source>
</evidence>
<dbReference type="Pfam" id="PF00209">
    <property type="entry name" value="SNF"/>
    <property type="match status" value="1"/>
</dbReference>
<evidence type="ECO:0000256" key="9">
    <source>
        <dbReference type="ARBA" id="ARBA00023065"/>
    </source>
</evidence>
<evidence type="ECO:0000256" key="3">
    <source>
        <dbReference type="ARBA" id="ARBA00022448"/>
    </source>
</evidence>
<feature type="transmembrane region" description="Helical" evidence="16">
    <location>
        <begin position="256"/>
        <end position="286"/>
    </location>
</feature>
<feature type="binding site" evidence="14">
    <location>
        <position position="412"/>
    </location>
    <ligand>
        <name>Na(+)</name>
        <dbReference type="ChEBI" id="CHEBI:29101"/>
        <label>1</label>
    </ligand>
</feature>
<dbReference type="AlphaFoldDB" id="A0A8K0DEW3"/>
<dbReference type="PRINTS" id="PR00176">
    <property type="entry name" value="NANEUSMPORT"/>
</dbReference>
<evidence type="ECO:0000256" key="8">
    <source>
        <dbReference type="ARBA" id="ARBA00023053"/>
    </source>
</evidence>
<keyword evidence="9" id="KW-0406">Ion transport</keyword>
<evidence type="ECO:0000256" key="11">
    <source>
        <dbReference type="ARBA" id="ARBA00023180"/>
    </source>
</evidence>
<keyword evidence="11" id="KW-0325">Glycoprotein</keyword>
<feature type="transmembrane region" description="Helical" evidence="16">
    <location>
        <begin position="544"/>
        <end position="565"/>
    </location>
</feature>
<keyword evidence="14" id="KW-0479">Metal-binding</keyword>
<keyword evidence="6" id="KW-0029">Amino-acid transport</keyword>
<dbReference type="GO" id="GO:0005886">
    <property type="term" value="C:plasma membrane"/>
    <property type="evidence" value="ECO:0007669"/>
    <property type="project" value="TreeGrafter"/>
</dbReference>
<feature type="binding site" evidence="14">
    <location>
        <position position="408"/>
    </location>
    <ligand>
        <name>Na(+)</name>
        <dbReference type="ChEBI" id="CHEBI:29101"/>
        <label>1</label>
    </ligand>
</feature>
<dbReference type="Proteomes" id="UP000801492">
    <property type="component" value="Unassembled WGS sequence"/>
</dbReference>
<evidence type="ECO:0000256" key="16">
    <source>
        <dbReference type="SAM" id="Phobius"/>
    </source>
</evidence>
<dbReference type="EMBL" id="VTPC01001489">
    <property type="protein sequence ID" value="KAF2901807.1"/>
    <property type="molecule type" value="Genomic_DNA"/>
</dbReference>
<dbReference type="CDD" id="cd10324">
    <property type="entry name" value="SLC6sbd"/>
    <property type="match status" value="1"/>
</dbReference>
<feature type="transmembrane region" description="Helical" evidence="16">
    <location>
        <begin position="334"/>
        <end position="356"/>
    </location>
</feature>
<feature type="binding site" evidence="14">
    <location>
        <position position="71"/>
    </location>
    <ligand>
        <name>Na(+)</name>
        <dbReference type="ChEBI" id="CHEBI:29101"/>
        <label>1</label>
    </ligand>
</feature>
<feature type="transmembrane region" description="Helical" evidence="16">
    <location>
        <begin position="226"/>
        <end position="244"/>
    </location>
</feature>
<feature type="transmembrane region" description="Helical" evidence="16">
    <location>
        <begin position="298"/>
        <end position="322"/>
    </location>
</feature>
<dbReference type="GO" id="GO:0005283">
    <property type="term" value="F:amino acid:sodium symporter activity"/>
    <property type="evidence" value="ECO:0007669"/>
    <property type="project" value="TreeGrafter"/>
</dbReference>
<evidence type="ECO:0000256" key="6">
    <source>
        <dbReference type="ARBA" id="ARBA00022970"/>
    </source>
</evidence>
<organism evidence="17 18">
    <name type="scientific">Ignelater luminosus</name>
    <name type="common">Cucubano</name>
    <name type="synonym">Pyrophorus luminosus</name>
    <dbReference type="NCBI Taxonomy" id="2038154"/>
    <lineage>
        <taxon>Eukaryota</taxon>
        <taxon>Metazoa</taxon>
        <taxon>Ecdysozoa</taxon>
        <taxon>Arthropoda</taxon>
        <taxon>Hexapoda</taxon>
        <taxon>Insecta</taxon>
        <taxon>Pterygota</taxon>
        <taxon>Neoptera</taxon>
        <taxon>Endopterygota</taxon>
        <taxon>Coleoptera</taxon>
        <taxon>Polyphaga</taxon>
        <taxon>Elateriformia</taxon>
        <taxon>Elateroidea</taxon>
        <taxon>Elateridae</taxon>
        <taxon>Agrypninae</taxon>
        <taxon>Pyrophorini</taxon>
        <taxon>Ignelater</taxon>
    </lineage>
</organism>
<evidence type="ECO:0000256" key="14">
    <source>
        <dbReference type="PIRSR" id="PIRSR600175-1"/>
    </source>
</evidence>
<feature type="transmembrane region" description="Helical" evidence="16">
    <location>
        <begin position="510"/>
        <end position="532"/>
    </location>
</feature>
<feature type="binding site" evidence="14">
    <location>
        <position position="67"/>
    </location>
    <ligand>
        <name>Na(+)</name>
        <dbReference type="ChEBI" id="CHEBI:29101"/>
        <label>1</label>
    </ligand>
</feature>
<evidence type="ECO:0000256" key="5">
    <source>
        <dbReference type="ARBA" id="ARBA00022847"/>
    </source>
</evidence>
<evidence type="ECO:0000313" key="18">
    <source>
        <dbReference type="Proteomes" id="UP000801492"/>
    </source>
</evidence>
<dbReference type="PROSITE" id="PS50267">
    <property type="entry name" value="NA_NEUROTRAN_SYMP_3"/>
    <property type="match status" value="1"/>
</dbReference>
<gene>
    <name evidence="17" type="ORF">ILUMI_04380</name>
</gene>
<evidence type="ECO:0000256" key="4">
    <source>
        <dbReference type="ARBA" id="ARBA00022692"/>
    </source>
</evidence>
<protein>
    <recommendedName>
        <fullName evidence="15">Transporter</fullName>
    </recommendedName>
</protein>
<keyword evidence="3 15" id="KW-0813">Transport</keyword>
<comment type="caution">
    <text evidence="17">The sequence shown here is derived from an EMBL/GenBank/DDBJ whole genome shotgun (WGS) entry which is preliminary data.</text>
</comment>
<evidence type="ECO:0000313" key="17">
    <source>
        <dbReference type="EMBL" id="KAF2901807.1"/>
    </source>
</evidence>
<dbReference type="PANTHER" id="PTHR11616">
    <property type="entry name" value="SODIUM/CHLORIDE DEPENDENT TRANSPORTER"/>
    <property type="match status" value="1"/>
</dbReference>
<comment type="similarity">
    <text evidence="2 15">Belongs to the sodium:neurotransmitter symporter (SNF) (TC 2.A.22) family.</text>
</comment>
<evidence type="ECO:0000256" key="2">
    <source>
        <dbReference type="ARBA" id="ARBA00006459"/>
    </source>
</evidence>
<evidence type="ECO:0000256" key="1">
    <source>
        <dbReference type="ARBA" id="ARBA00004141"/>
    </source>
</evidence>
<evidence type="ECO:0000256" key="15">
    <source>
        <dbReference type="RuleBase" id="RU003732"/>
    </source>
</evidence>
<keyword evidence="5 15" id="KW-0769">Symport</keyword>
<dbReference type="PROSITE" id="PS00610">
    <property type="entry name" value="NA_NEUROTRAN_SYMP_1"/>
    <property type="match status" value="1"/>
</dbReference>
<keyword evidence="12" id="KW-0739">Sodium transport</keyword>
<feature type="transmembrane region" description="Helical" evidence="16">
    <location>
        <begin position="86"/>
        <end position="105"/>
    </location>
</feature>
<dbReference type="SUPFAM" id="SSF161070">
    <property type="entry name" value="SNF-like"/>
    <property type="match status" value="1"/>
</dbReference>
<comment type="subcellular location">
    <subcellularLocation>
        <location evidence="1">Membrane</location>
        <topology evidence="1">Multi-pass membrane protein</topology>
    </subcellularLocation>
</comment>
<feature type="binding site" evidence="14">
    <location>
        <position position="309"/>
    </location>
    <ligand>
        <name>Na(+)</name>
        <dbReference type="ChEBI" id="CHEBI:29101"/>
        <label>1</label>
    </ligand>
</feature>
<dbReference type="PANTHER" id="PTHR11616:SF321">
    <property type="entry name" value="SODIUM-DEPENDENT NUTRIENT AMINO ACID TRANSPORTER 1-RELATED"/>
    <property type="match status" value="1"/>
</dbReference>
<evidence type="ECO:0000256" key="7">
    <source>
        <dbReference type="ARBA" id="ARBA00022989"/>
    </source>
</evidence>
<dbReference type="OrthoDB" id="6581954at2759"/>
<accession>A0A8K0DEW3</accession>
<keyword evidence="18" id="KW-1185">Reference proteome</keyword>
<evidence type="ECO:0000256" key="10">
    <source>
        <dbReference type="ARBA" id="ARBA00023136"/>
    </source>
</evidence>
<dbReference type="InterPro" id="IPR037272">
    <property type="entry name" value="SNS_sf"/>
</dbReference>
<keyword evidence="10 16" id="KW-0472">Membrane</keyword>
<sequence>MFFRCSWVDCFITIGFDNPVFEPEKGDHTKTVQNGNGPVAITIEKEENRAQWGHSMEFLMSCIAMSVGLGNIWRFPFIAYQNGGGAFLIPYIIVLIVIGRPMYYMDMGLGQFSSKGNVKMFASLFPAFKGVGYSQLVGCGSVATYYCAIMGITLFYLFNSFTSNLPWSECNKEWEIKENITCIASSEKGGSMNGSLNALSSSELWFTREVLKEKTQIDDGLGTPDWKLTLCLLLAWIITAFVSIRGVKSSGKVSYFLALFPYVIMFALLVRAVTLEGSAEGILYFIRPDWDKLLTAEVWYAAVTQCFFSLNVGGGAIIMYSSYNNFEHNINRDAIVVTSIDTLTSLLAGFTIFGILGNLAYELGVPVKDVIKSGGSGLAFISYPEAIAKFQQVPWLFSILFFLMLLVLGIGSLVAVHGIAITAITDTFPSAKSWQVSTGTALVGFLIGLVYCTPGGQFILTLVDHYAGTIIIFLSAVIEVYVVMWWYGVENFCNDMEFMLKQKVGVYWRITWGVITPISLVVIFIYFLSTLTRLTYGHYEIPEIALVCGWLIVVANLTQILYFIIRTIYKHRQAGFPQMICDAFHASKWGPHSSKRMEEWKKFKKQRDEEVRALERSWLKHKLLFLIGR</sequence>
<feature type="transmembrane region" description="Helical" evidence="16">
    <location>
        <begin position="395"/>
        <end position="424"/>
    </location>
</feature>
<keyword evidence="7 16" id="KW-1133">Transmembrane helix</keyword>
<proteinExistence type="inferred from homology"/>
<dbReference type="NCBIfam" id="NF037979">
    <property type="entry name" value="Na_transp"/>
    <property type="match status" value="1"/>
</dbReference>
<reference evidence="17" key="1">
    <citation type="submission" date="2019-08" db="EMBL/GenBank/DDBJ databases">
        <title>The genome of the North American firefly Photinus pyralis.</title>
        <authorList>
            <consortium name="Photinus pyralis genome working group"/>
            <person name="Fallon T.R."/>
            <person name="Sander Lower S.E."/>
            <person name="Weng J.-K."/>
        </authorList>
    </citation>
    <scope>NUCLEOTIDE SEQUENCE</scope>
    <source>
        <strain evidence="17">TRF0915ILg1</strain>
        <tissue evidence="17">Whole body</tissue>
    </source>
</reference>
<dbReference type="GO" id="GO:0089718">
    <property type="term" value="P:amino acid import across plasma membrane"/>
    <property type="evidence" value="ECO:0007669"/>
    <property type="project" value="TreeGrafter"/>
</dbReference>
<dbReference type="GO" id="GO:0015179">
    <property type="term" value="F:L-amino acid transmembrane transporter activity"/>
    <property type="evidence" value="ECO:0007669"/>
    <property type="project" value="TreeGrafter"/>
</dbReference>
<dbReference type="GO" id="GO:0046872">
    <property type="term" value="F:metal ion binding"/>
    <property type="evidence" value="ECO:0007669"/>
    <property type="project" value="UniProtKB-KW"/>
</dbReference>
<feature type="transmembrane region" description="Helical" evidence="16">
    <location>
        <begin position="466"/>
        <end position="489"/>
    </location>
</feature>
<name>A0A8K0DEW3_IGNLU</name>
<evidence type="ECO:0000256" key="13">
    <source>
        <dbReference type="ARBA" id="ARBA00037785"/>
    </source>
</evidence>
<feature type="transmembrane region" description="Helical" evidence="16">
    <location>
        <begin position="136"/>
        <end position="158"/>
    </location>
</feature>
<comment type="function">
    <text evidence="13">Unusual broad substrate spectrum amino acid:sodium cotransporter that promotes absorption of the D isomers of essential amino acids. Neutral amino acids are the preferred substrates, especially methionine and phenylalanine.</text>
</comment>
<keyword evidence="8 14" id="KW-0915">Sodium</keyword>